<dbReference type="PANTHER" id="PTHR11012">
    <property type="entry name" value="PROTEIN KINASE-LIKE DOMAIN-CONTAINING"/>
    <property type="match status" value="1"/>
</dbReference>
<evidence type="ECO:0000259" key="1">
    <source>
        <dbReference type="SMART" id="SM00587"/>
    </source>
</evidence>
<dbReference type="Pfam" id="PF02958">
    <property type="entry name" value="EcKL"/>
    <property type="match status" value="1"/>
</dbReference>
<reference evidence="2" key="1">
    <citation type="submission" date="2014-11" db="EMBL/GenBank/DDBJ databases">
        <authorList>
            <person name="Geib S."/>
        </authorList>
    </citation>
    <scope>NUCLEOTIDE SEQUENCE</scope>
</reference>
<protein>
    <submittedName>
        <fullName evidence="2">Ribonuclease T</fullName>
    </submittedName>
</protein>
<dbReference type="SMART" id="SM00587">
    <property type="entry name" value="CHK"/>
    <property type="match status" value="1"/>
</dbReference>
<proteinExistence type="predicted"/>
<dbReference type="GeneID" id="105215424"/>
<dbReference type="SUPFAM" id="SSF56112">
    <property type="entry name" value="Protein kinase-like (PK-like)"/>
    <property type="match status" value="1"/>
</dbReference>
<dbReference type="InterPro" id="IPR004119">
    <property type="entry name" value="EcKL"/>
</dbReference>
<dbReference type="InterPro" id="IPR011009">
    <property type="entry name" value="Kinase-like_dom_sf"/>
</dbReference>
<name>A0A0A1XID2_ZEUCU</name>
<dbReference type="InterPro" id="IPR015897">
    <property type="entry name" value="CHK_kinase-like"/>
</dbReference>
<organism evidence="2">
    <name type="scientific">Zeugodacus cucurbitae</name>
    <name type="common">Melon fruit fly</name>
    <name type="synonym">Bactrocera cucurbitae</name>
    <dbReference type="NCBI Taxonomy" id="28588"/>
    <lineage>
        <taxon>Eukaryota</taxon>
        <taxon>Metazoa</taxon>
        <taxon>Ecdysozoa</taxon>
        <taxon>Arthropoda</taxon>
        <taxon>Hexapoda</taxon>
        <taxon>Insecta</taxon>
        <taxon>Pterygota</taxon>
        <taxon>Neoptera</taxon>
        <taxon>Endopterygota</taxon>
        <taxon>Diptera</taxon>
        <taxon>Brachycera</taxon>
        <taxon>Muscomorpha</taxon>
        <taxon>Tephritoidea</taxon>
        <taxon>Tephritidae</taxon>
        <taxon>Zeugodacus</taxon>
        <taxon>Zeugodacus</taxon>
    </lineage>
</organism>
<feature type="domain" description="CHK kinase-like" evidence="1">
    <location>
        <begin position="139"/>
        <end position="336"/>
    </location>
</feature>
<sequence length="425" mass="49477">MSTKVPPAYINANYIQQAMECYFEKCVIILECTFKCIALEGEYCSSDIYRTQVKFEINRHGRRVYDNMSIIVKDAVMDVSAPMGTNELVMFKHVLPHVRRILSEVTFYHYQVPETDHRTLLTKMFADCLFCERGKNEVFVLEDLKASNYKKVDHRKGLDLELSRAVMRKLADFHAATMIYLNTYPSAAATLFPSTFANGISPISRHAAKVFEGMRTAIKLVEQWTGFGGIAASMRIWLENCNERLTQVLQTERCRFQVITHGELWAKNILMRMSQKYCVGELRDAAFVDFQLSFVGSCGYDLNVFLNTSVQLEVLKAHRYELLRYYYDRLTETLKYLNWEEEKIPSWETVMSEVYDLEFIGYYALLYLLPISCMEREAPTQDSEKQHTSLYENERVQEMFRYALERFAKLGVLECVIQESDNPPS</sequence>
<dbReference type="AlphaFoldDB" id="A0A0A1XID2"/>
<evidence type="ECO:0000313" key="2">
    <source>
        <dbReference type="EMBL" id="JAD11139.1"/>
    </source>
</evidence>
<dbReference type="EMBL" id="GBXI01003153">
    <property type="protein sequence ID" value="JAD11139.1"/>
    <property type="molecule type" value="Transcribed_RNA"/>
</dbReference>
<dbReference type="OrthoDB" id="8250698at2759"/>
<gene>
    <name evidence="2" type="primary">rnt</name>
    <name evidence="2" type="ORF">g.45392</name>
</gene>
<dbReference type="PANTHER" id="PTHR11012:SF56">
    <property type="entry name" value="CHK KINASE-LIKE DOMAIN-CONTAINING PROTEIN-RELATED"/>
    <property type="match status" value="1"/>
</dbReference>
<dbReference type="Gene3D" id="3.90.1200.10">
    <property type="match status" value="1"/>
</dbReference>
<reference evidence="2" key="2">
    <citation type="journal article" date="2015" name="Gigascience">
        <title>Reconstructing a comprehensive transcriptome assembly of a white-pupal translocated strain of the pest fruit fly Bactrocera cucurbitae.</title>
        <authorList>
            <person name="Sim S.B."/>
            <person name="Calla B."/>
            <person name="Hall B."/>
            <person name="DeRego T."/>
            <person name="Geib S.M."/>
        </authorList>
    </citation>
    <scope>NUCLEOTIDE SEQUENCE</scope>
</reference>
<accession>A0A0A1XID2</accession>